<name>A0A1I7Y0U2_9BILA</name>
<evidence type="ECO:0000313" key="2">
    <source>
        <dbReference type="WBParaSite" id="L893_g11447.t1"/>
    </source>
</evidence>
<dbReference type="WBParaSite" id="L893_g11447.t1">
    <property type="protein sequence ID" value="L893_g11447.t1"/>
    <property type="gene ID" value="L893_g11447"/>
</dbReference>
<accession>A0A1I7Y0U2</accession>
<dbReference type="AlphaFoldDB" id="A0A1I7Y0U2"/>
<sequence>MIKKNKSYTNKVDFNVQFRFTLQSFSQNIPMFMEIVLLGISDDSTAESKAVVRMAAFILIRFTDFFNSCVCAPLLI</sequence>
<evidence type="ECO:0000313" key="1">
    <source>
        <dbReference type="Proteomes" id="UP000095287"/>
    </source>
</evidence>
<reference evidence="2" key="1">
    <citation type="submission" date="2016-11" db="UniProtKB">
        <authorList>
            <consortium name="WormBaseParasite"/>
        </authorList>
    </citation>
    <scope>IDENTIFICATION</scope>
</reference>
<keyword evidence="1" id="KW-1185">Reference proteome</keyword>
<organism evidence="1 2">
    <name type="scientific">Steinernema glaseri</name>
    <dbReference type="NCBI Taxonomy" id="37863"/>
    <lineage>
        <taxon>Eukaryota</taxon>
        <taxon>Metazoa</taxon>
        <taxon>Ecdysozoa</taxon>
        <taxon>Nematoda</taxon>
        <taxon>Chromadorea</taxon>
        <taxon>Rhabditida</taxon>
        <taxon>Tylenchina</taxon>
        <taxon>Panagrolaimomorpha</taxon>
        <taxon>Strongyloidoidea</taxon>
        <taxon>Steinernematidae</taxon>
        <taxon>Steinernema</taxon>
    </lineage>
</organism>
<dbReference type="Proteomes" id="UP000095287">
    <property type="component" value="Unplaced"/>
</dbReference>
<protein>
    <submittedName>
        <fullName evidence="2">G_PROTEIN_RECEP_F1_2 domain-containing protein</fullName>
    </submittedName>
</protein>
<proteinExistence type="predicted"/>